<organism evidence="1 2">
    <name type="scientific">Aquatica leii</name>
    <dbReference type="NCBI Taxonomy" id="1421715"/>
    <lineage>
        <taxon>Eukaryota</taxon>
        <taxon>Metazoa</taxon>
        <taxon>Ecdysozoa</taxon>
        <taxon>Arthropoda</taxon>
        <taxon>Hexapoda</taxon>
        <taxon>Insecta</taxon>
        <taxon>Pterygota</taxon>
        <taxon>Neoptera</taxon>
        <taxon>Endopterygota</taxon>
        <taxon>Coleoptera</taxon>
        <taxon>Polyphaga</taxon>
        <taxon>Elateriformia</taxon>
        <taxon>Elateroidea</taxon>
        <taxon>Lampyridae</taxon>
        <taxon>Luciolinae</taxon>
        <taxon>Aquatica</taxon>
    </lineage>
</organism>
<dbReference type="GO" id="GO:0000729">
    <property type="term" value="P:DNA double-strand break processing"/>
    <property type="evidence" value="ECO:0007669"/>
    <property type="project" value="TreeGrafter"/>
</dbReference>
<dbReference type="GO" id="GO:0044774">
    <property type="term" value="P:mitotic DNA integrity checkpoint signaling"/>
    <property type="evidence" value="ECO:0007669"/>
    <property type="project" value="TreeGrafter"/>
</dbReference>
<dbReference type="Pfam" id="PF01359">
    <property type="entry name" value="Transposase_1"/>
    <property type="match status" value="1"/>
</dbReference>
<dbReference type="GO" id="GO:0046975">
    <property type="term" value="F:histone H3K36 methyltransferase activity"/>
    <property type="evidence" value="ECO:0007669"/>
    <property type="project" value="TreeGrafter"/>
</dbReference>
<dbReference type="GO" id="GO:0042800">
    <property type="term" value="F:histone H3K4 methyltransferase activity"/>
    <property type="evidence" value="ECO:0007669"/>
    <property type="project" value="TreeGrafter"/>
</dbReference>
<dbReference type="Gene3D" id="3.30.420.10">
    <property type="entry name" value="Ribonuclease H-like superfamily/Ribonuclease H"/>
    <property type="match status" value="1"/>
</dbReference>
<dbReference type="Proteomes" id="UP001353858">
    <property type="component" value="Unassembled WGS sequence"/>
</dbReference>
<keyword evidence="2" id="KW-1185">Reference proteome</keyword>
<evidence type="ECO:0000313" key="2">
    <source>
        <dbReference type="Proteomes" id="UP001353858"/>
    </source>
</evidence>
<comment type="caution">
    <text evidence="1">The sequence shown here is derived from an EMBL/GenBank/DDBJ whole genome shotgun (WGS) entry which is preliminary data.</text>
</comment>
<evidence type="ECO:0000313" key="1">
    <source>
        <dbReference type="EMBL" id="KAK4873457.1"/>
    </source>
</evidence>
<proteinExistence type="predicted"/>
<dbReference type="GO" id="GO:0015074">
    <property type="term" value="P:DNA integration"/>
    <property type="evidence" value="ECO:0007669"/>
    <property type="project" value="TreeGrafter"/>
</dbReference>
<dbReference type="GO" id="GO:0000014">
    <property type="term" value="F:single-stranded DNA endodeoxyribonuclease activity"/>
    <property type="evidence" value="ECO:0007669"/>
    <property type="project" value="TreeGrafter"/>
</dbReference>
<dbReference type="GO" id="GO:0031297">
    <property type="term" value="P:replication fork processing"/>
    <property type="evidence" value="ECO:0007669"/>
    <property type="project" value="TreeGrafter"/>
</dbReference>
<dbReference type="EMBL" id="JARPUR010000007">
    <property type="protein sequence ID" value="KAK4873457.1"/>
    <property type="molecule type" value="Genomic_DNA"/>
</dbReference>
<name>A0AAN7PQW0_9COLE</name>
<dbReference type="InterPro" id="IPR036397">
    <property type="entry name" value="RNaseH_sf"/>
</dbReference>
<sequence>MPTAILLLTNVYPDLLDVRKCQRWFSKFRSGNFDLSNAHRPGRPMSFDNDVLRAEVKTNPCQTIEELSNTFNQSWSTIQKHLYQIGKISRASVWVPHNLSEQNKANRSTTCNAKIQRHHAKPFLDCLVTGDEKWVLYNKPKRKRQWLSLNEPARSTAKPRLHPKKALLCVCWSIRGIVHFEVLNPGQTVNADFYCQQLDQVNQALVENYPAIVNRKGVISST</sequence>
<dbReference type="InterPro" id="IPR001888">
    <property type="entry name" value="Transposase_1"/>
</dbReference>
<dbReference type="GO" id="GO:0000793">
    <property type="term" value="C:condensed chromosome"/>
    <property type="evidence" value="ECO:0007669"/>
    <property type="project" value="TreeGrafter"/>
</dbReference>
<dbReference type="GO" id="GO:0003690">
    <property type="term" value="F:double-stranded DNA binding"/>
    <property type="evidence" value="ECO:0007669"/>
    <property type="project" value="TreeGrafter"/>
</dbReference>
<reference evidence="2" key="1">
    <citation type="submission" date="2023-01" db="EMBL/GenBank/DDBJ databases">
        <title>Key to firefly adult light organ development and bioluminescence: homeobox transcription factors regulate luciferase expression and transportation to peroxisome.</title>
        <authorList>
            <person name="Fu X."/>
        </authorList>
    </citation>
    <scope>NUCLEOTIDE SEQUENCE [LARGE SCALE GENOMIC DNA]</scope>
</reference>
<dbReference type="PANTHER" id="PTHR46060">
    <property type="entry name" value="MARINER MOS1 TRANSPOSASE-LIKE PROTEIN"/>
    <property type="match status" value="1"/>
</dbReference>
<evidence type="ECO:0008006" key="3">
    <source>
        <dbReference type="Google" id="ProtNLM"/>
    </source>
</evidence>
<accession>A0AAN7PQW0</accession>
<dbReference type="GO" id="GO:0005634">
    <property type="term" value="C:nucleus"/>
    <property type="evidence" value="ECO:0007669"/>
    <property type="project" value="TreeGrafter"/>
</dbReference>
<dbReference type="GO" id="GO:0003697">
    <property type="term" value="F:single-stranded DNA binding"/>
    <property type="evidence" value="ECO:0007669"/>
    <property type="project" value="TreeGrafter"/>
</dbReference>
<dbReference type="PANTHER" id="PTHR46060:SF2">
    <property type="entry name" value="HISTONE-LYSINE N-METHYLTRANSFERASE SETMAR"/>
    <property type="match status" value="1"/>
</dbReference>
<dbReference type="GO" id="GO:0044547">
    <property type="term" value="F:DNA topoisomerase binding"/>
    <property type="evidence" value="ECO:0007669"/>
    <property type="project" value="TreeGrafter"/>
</dbReference>
<gene>
    <name evidence="1" type="ORF">RN001_015486</name>
</gene>
<protein>
    <recommendedName>
        <fullName evidence="3">Transposase</fullName>
    </recommendedName>
</protein>
<dbReference type="GO" id="GO:0035861">
    <property type="term" value="C:site of double-strand break"/>
    <property type="evidence" value="ECO:0007669"/>
    <property type="project" value="TreeGrafter"/>
</dbReference>
<dbReference type="GO" id="GO:0006303">
    <property type="term" value="P:double-strand break repair via nonhomologous end joining"/>
    <property type="evidence" value="ECO:0007669"/>
    <property type="project" value="TreeGrafter"/>
</dbReference>
<dbReference type="AlphaFoldDB" id="A0AAN7PQW0"/>
<dbReference type="InterPro" id="IPR052709">
    <property type="entry name" value="Transposase-MT_Hybrid"/>
</dbReference>